<dbReference type="Pfam" id="PF00893">
    <property type="entry name" value="Multi_Drug_Res"/>
    <property type="match status" value="1"/>
</dbReference>
<evidence type="ECO:0000256" key="5">
    <source>
        <dbReference type="ARBA" id="ARBA00022989"/>
    </source>
</evidence>
<dbReference type="InterPro" id="IPR037185">
    <property type="entry name" value="EmrE-like"/>
</dbReference>
<keyword evidence="6 8" id="KW-0472">Membrane</keyword>
<organism evidence="9 10">
    <name type="scientific">Microtetraspora malaysiensis</name>
    <dbReference type="NCBI Taxonomy" id="161358"/>
    <lineage>
        <taxon>Bacteria</taxon>
        <taxon>Bacillati</taxon>
        <taxon>Actinomycetota</taxon>
        <taxon>Actinomycetes</taxon>
        <taxon>Streptosporangiales</taxon>
        <taxon>Streptosporangiaceae</taxon>
        <taxon>Microtetraspora</taxon>
    </lineage>
</organism>
<evidence type="ECO:0000256" key="2">
    <source>
        <dbReference type="ARBA" id="ARBA00022448"/>
    </source>
</evidence>
<evidence type="ECO:0000256" key="8">
    <source>
        <dbReference type="SAM" id="Phobius"/>
    </source>
</evidence>
<comment type="caution">
    <text evidence="9">The sequence shown here is derived from an EMBL/GenBank/DDBJ whole genome shotgun (WGS) entry which is preliminary data.</text>
</comment>
<dbReference type="PANTHER" id="PTHR30561">
    <property type="entry name" value="SMR FAMILY PROTON-DEPENDENT DRUG EFFLUX TRANSPORTER SUGE"/>
    <property type="match status" value="1"/>
</dbReference>
<evidence type="ECO:0000256" key="6">
    <source>
        <dbReference type="ARBA" id="ARBA00023136"/>
    </source>
</evidence>
<name>A0ABW6T403_9ACTN</name>
<dbReference type="SUPFAM" id="SSF103481">
    <property type="entry name" value="Multidrug resistance efflux transporter EmrE"/>
    <property type="match status" value="1"/>
</dbReference>
<evidence type="ECO:0000256" key="4">
    <source>
        <dbReference type="ARBA" id="ARBA00022692"/>
    </source>
</evidence>
<dbReference type="PANTHER" id="PTHR30561:SF0">
    <property type="entry name" value="GUANIDINIUM EXPORTER"/>
    <property type="match status" value="1"/>
</dbReference>
<gene>
    <name evidence="9" type="ORF">ACFYXI_40000</name>
</gene>
<dbReference type="Proteomes" id="UP001602013">
    <property type="component" value="Unassembled WGS sequence"/>
</dbReference>
<keyword evidence="5 8" id="KW-1133">Transmembrane helix</keyword>
<evidence type="ECO:0000256" key="3">
    <source>
        <dbReference type="ARBA" id="ARBA00022475"/>
    </source>
</evidence>
<accession>A0ABW6T403</accession>
<feature type="transmembrane region" description="Helical" evidence="8">
    <location>
        <begin position="49"/>
        <end position="67"/>
    </location>
</feature>
<protein>
    <submittedName>
        <fullName evidence="9">DMT family transporter</fullName>
    </submittedName>
</protein>
<dbReference type="InterPro" id="IPR045324">
    <property type="entry name" value="Small_multidrug_res"/>
</dbReference>
<reference evidence="9 10" key="1">
    <citation type="submission" date="2024-10" db="EMBL/GenBank/DDBJ databases">
        <title>The Natural Products Discovery Center: Release of the First 8490 Sequenced Strains for Exploring Actinobacteria Biosynthetic Diversity.</title>
        <authorList>
            <person name="Kalkreuter E."/>
            <person name="Kautsar S.A."/>
            <person name="Yang D."/>
            <person name="Bader C.D."/>
            <person name="Teijaro C.N."/>
            <person name="Fluegel L."/>
            <person name="Davis C.M."/>
            <person name="Simpson J.R."/>
            <person name="Lauterbach L."/>
            <person name="Steele A.D."/>
            <person name="Gui C."/>
            <person name="Meng S."/>
            <person name="Li G."/>
            <person name="Viehrig K."/>
            <person name="Ye F."/>
            <person name="Su P."/>
            <person name="Kiefer A.F."/>
            <person name="Nichols A."/>
            <person name="Cepeda A.J."/>
            <person name="Yan W."/>
            <person name="Fan B."/>
            <person name="Jiang Y."/>
            <person name="Adhikari A."/>
            <person name="Zheng C.-J."/>
            <person name="Schuster L."/>
            <person name="Cowan T.M."/>
            <person name="Smanski M.J."/>
            <person name="Chevrette M.G."/>
            <person name="De Carvalho L.P.S."/>
            <person name="Shen B."/>
        </authorList>
    </citation>
    <scope>NUCLEOTIDE SEQUENCE [LARGE SCALE GENOMIC DNA]</scope>
    <source>
        <strain evidence="9 10">NPDC002173</strain>
    </source>
</reference>
<evidence type="ECO:0000256" key="7">
    <source>
        <dbReference type="RuleBase" id="RU003942"/>
    </source>
</evidence>
<dbReference type="Gene3D" id="1.10.3730.20">
    <property type="match status" value="1"/>
</dbReference>
<dbReference type="InterPro" id="IPR000390">
    <property type="entry name" value="Small_drug/metabolite_transptr"/>
</dbReference>
<proteinExistence type="inferred from homology"/>
<dbReference type="RefSeq" id="WP_387417950.1">
    <property type="nucleotide sequence ID" value="NZ_JBIASD010000054.1"/>
</dbReference>
<keyword evidence="2" id="KW-0813">Transport</keyword>
<evidence type="ECO:0000313" key="9">
    <source>
        <dbReference type="EMBL" id="MFF3671787.1"/>
    </source>
</evidence>
<evidence type="ECO:0000313" key="10">
    <source>
        <dbReference type="Proteomes" id="UP001602013"/>
    </source>
</evidence>
<sequence length="134" mass="13883">MSANPTPADSTSDSASNSTSKGWAWLLFSSLFEITFALSTNATDGFTQLWPSLLTAAAASCGIFTLSQALKTIDVGVGYTVWSGIGAVGTVIFGTIIYDEPMTVWKVIAFILIIGGALGLRISDNVAAKKAAVA</sequence>
<feature type="transmembrane region" description="Helical" evidence="8">
    <location>
        <begin position="79"/>
        <end position="98"/>
    </location>
</feature>
<comment type="subcellular location">
    <subcellularLocation>
        <location evidence="1 7">Cell membrane</location>
        <topology evidence="1 7">Multi-pass membrane protein</topology>
    </subcellularLocation>
</comment>
<evidence type="ECO:0000256" key="1">
    <source>
        <dbReference type="ARBA" id="ARBA00004651"/>
    </source>
</evidence>
<feature type="transmembrane region" description="Helical" evidence="8">
    <location>
        <begin position="104"/>
        <end position="122"/>
    </location>
</feature>
<keyword evidence="4 7" id="KW-0812">Transmembrane</keyword>
<keyword evidence="10" id="KW-1185">Reference proteome</keyword>
<keyword evidence="3" id="KW-1003">Cell membrane</keyword>
<dbReference type="EMBL" id="JBIASD010000054">
    <property type="protein sequence ID" value="MFF3671787.1"/>
    <property type="molecule type" value="Genomic_DNA"/>
</dbReference>
<comment type="similarity">
    <text evidence="7">Belongs to the drug/metabolite transporter (DMT) superfamily. Small multidrug resistance (SMR) (TC 2.A.7.1) family.</text>
</comment>